<comment type="caution">
    <text evidence="3">The sequence shown here is derived from an EMBL/GenBank/DDBJ whole genome shotgun (WGS) entry which is preliminary data.</text>
</comment>
<keyword evidence="2" id="KW-0472">Membrane</keyword>
<evidence type="ECO:0000313" key="3">
    <source>
        <dbReference type="EMBL" id="SOZ66206.1"/>
    </source>
</evidence>
<keyword evidence="2" id="KW-0812">Transmembrane</keyword>
<dbReference type="AlphaFoldDB" id="A0A976AZQ5"/>
<feature type="compositionally biased region" description="Low complexity" evidence="1">
    <location>
        <begin position="260"/>
        <end position="269"/>
    </location>
</feature>
<proteinExistence type="predicted"/>
<accession>A0A976AZQ5</accession>
<gene>
    <name evidence="3" type="ORF">CBM2613_B10166</name>
</gene>
<evidence type="ECO:0000256" key="1">
    <source>
        <dbReference type="SAM" id="MobiDB-lite"/>
    </source>
</evidence>
<feature type="compositionally biased region" description="Low complexity" evidence="1">
    <location>
        <begin position="89"/>
        <end position="101"/>
    </location>
</feature>
<reference evidence="3 4" key="1">
    <citation type="submission" date="2018-01" db="EMBL/GenBank/DDBJ databases">
        <authorList>
            <person name="Clerissi C."/>
        </authorList>
    </citation>
    <scope>NUCLEOTIDE SEQUENCE [LARGE SCALE GENOMIC DNA]</scope>
    <source>
        <strain evidence="3">Cupriavidus taiwanensis STM 8556</strain>
    </source>
</reference>
<evidence type="ECO:0000256" key="2">
    <source>
        <dbReference type="SAM" id="Phobius"/>
    </source>
</evidence>
<feature type="region of interest" description="Disordered" evidence="1">
    <location>
        <begin position="248"/>
        <end position="269"/>
    </location>
</feature>
<protein>
    <submittedName>
        <fullName evidence="3">Uncharacterized protein</fullName>
    </submittedName>
</protein>
<dbReference type="Proteomes" id="UP000256952">
    <property type="component" value="Chromosome CBM2613_b"/>
</dbReference>
<organism evidence="3 4">
    <name type="scientific">Cupriavidus taiwanensis</name>
    <dbReference type="NCBI Taxonomy" id="164546"/>
    <lineage>
        <taxon>Bacteria</taxon>
        <taxon>Pseudomonadati</taxon>
        <taxon>Pseudomonadota</taxon>
        <taxon>Betaproteobacteria</taxon>
        <taxon>Burkholderiales</taxon>
        <taxon>Burkholderiaceae</taxon>
        <taxon>Cupriavidus</taxon>
    </lineage>
</organism>
<feature type="compositionally biased region" description="Basic and acidic residues" evidence="1">
    <location>
        <begin position="482"/>
        <end position="501"/>
    </location>
</feature>
<sequence length="501" mass="51901">MAACASCAPSARRSAAYRLPWLRSNSGSGIATPSTAMLRLASLSRLAPRLTVTSGYWRLRCTATSARLRSAARRLAASSGESSSAACNAAGAGRDGNASRSPRACAKRGTLSPHSAASDCRADCSAPVASASSSSALACSTLARVASSGATLPAATRRPAASAAWLAMPTEPSASRTRSCATSTPKKRAITAARSSARVLPSSACASSRPRSARPMRAARLPPSSIGRLTWPVVEREALRVSSIDTASSGLGSTRDWIRSPSVASSSLPAADKVKLPASASASAASSVRVAAGCVAPAGAAAEGNATVGGGVCATPGKGLDSTAASPSGSKSLRIELHQKKTGEIRRDARRHAVMTPGGDRERIRKAGEASSRRLSETGPLRAVGRPRAVRGEAGLRHRRRQLHPAQRRHVPRIGRREGQRGDMADAAVGIRQVQLGLVLRRIGLLLLLAAAGLVPVLVVAEMGLGRRRDLVPAIRGGSRPGELERQDERKKDEEEPLHES</sequence>
<evidence type="ECO:0000313" key="4">
    <source>
        <dbReference type="Proteomes" id="UP000256952"/>
    </source>
</evidence>
<dbReference type="EMBL" id="OFTH01000034">
    <property type="protein sequence ID" value="SOZ66206.1"/>
    <property type="molecule type" value="Genomic_DNA"/>
</dbReference>
<feature type="region of interest" description="Disordered" evidence="1">
    <location>
        <begin position="473"/>
        <end position="501"/>
    </location>
</feature>
<feature type="region of interest" description="Disordered" evidence="1">
    <location>
        <begin position="89"/>
        <end position="118"/>
    </location>
</feature>
<feature type="transmembrane region" description="Helical" evidence="2">
    <location>
        <begin position="443"/>
        <end position="461"/>
    </location>
</feature>
<name>A0A976AZQ5_9BURK</name>
<keyword evidence="2" id="KW-1133">Transmembrane helix</keyword>